<dbReference type="InterPro" id="IPR039988">
    <property type="entry name" value="MTTP"/>
</dbReference>
<evidence type="ECO:0000256" key="2">
    <source>
        <dbReference type="ARBA" id="ARBA00022448"/>
    </source>
</evidence>
<dbReference type="GO" id="GO:0008289">
    <property type="term" value="F:lipid binding"/>
    <property type="evidence" value="ECO:0007669"/>
    <property type="project" value="InterPro"/>
</dbReference>
<evidence type="ECO:0000259" key="5">
    <source>
        <dbReference type="Pfam" id="PF19444"/>
    </source>
</evidence>
<comment type="subcellular location">
    <subcellularLocation>
        <location evidence="1">Endoplasmic reticulum</location>
    </subcellularLocation>
</comment>
<dbReference type="EMBL" id="KB308756">
    <property type="protein sequence ID" value="ELT96685.1"/>
    <property type="molecule type" value="Genomic_DNA"/>
</dbReference>
<keyword evidence="4" id="KW-0256">Endoplasmic reticulum</keyword>
<dbReference type="PANTHER" id="PTHR13024:SF0">
    <property type="entry name" value="MICROSOMAL TRIACYLGLYCEROL TRANSFER PROTEIN"/>
    <property type="match status" value="1"/>
</dbReference>
<evidence type="ECO:0000256" key="1">
    <source>
        <dbReference type="ARBA" id="ARBA00004240"/>
    </source>
</evidence>
<dbReference type="GO" id="GO:0005783">
    <property type="term" value="C:endoplasmic reticulum"/>
    <property type="evidence" value="ECO:0007669"/>
    <property type="project" value="UniProtKB-SubCell"/>
</dbReference>
<evidence type="ECO:0000313" key="7">
    <source>
        <dbReference type="EnsemblMetazoa" id="CapteP144067"/>
    </source>
</evidence>
<proteinExistence type="predicted"/>
<protein>
    <recommendedName>
        <fullName evidence="5">MTP large subunit lipid-binding domain-containing protein</fullName>
    </recommendedName>
</protein>
<keyword evidence="2" id="KW-0813">Transport</keyword>
<dbReference type="Pfam" id="PF19444">
    <property type="entry name" value="MTP_lip_bd"/>
    <property type="match status" value="1"/>
</dbReference>
<keyword evidence="3" id="KW-0732">Signal</keyword>
<dbReference type="STRING" id="283909.R7U0F2"/>
<dbReference type="EnsemblMetazoa" id="CapteT144067">
    <property type="protein sequence ID" value="CapteP144067"/>
    <property type="gene ID" value="CapteG144067"/>
</dbReference>
<dbReference type="HOGENOM" id="CLU_1559116_0_0_1"/>
<gene>
    <name evidence="6" type="ORF">CAPTEDRAFT_144067</name>
</gene>
<dbReference type="PANTHER" id="PTHR13024">
    <property type="entry name" value="MICROSOMAL TRIGLYCERIDE TRANSFER PROTEIN, LARGE SUBUNIT"/>
    <property type="match status" value="1"/>
</dbReference>
<name>R7U0F2_CAPTE</name>
<dbReference type="OrthoDB" id="5865932at2759"/>
<evidence type="ECO:0000256" key="3">
    <source>
        <dbReference type="ARBA" id="ARBA00022729"/>
    </source>
</evidence>
<feature type="non-terminal residue" evidence="6">
    <location>
        <position position="1"/>
    </location>
</feature>
<dbReference type="AlphaFoldDB" id="R7U0F2"/>
<dbReference type="EMBL" id="AMQN01027941">
    <property type="status" value="NOT_ANNOTATED_CDS"/>
    <property type="molecule type" value="Genomic_DNA"/>
</dbReference>
<keyword evidence="8" id="KW-1185">Reference proteome</keyword>
<reference evidence="6 8" key="2">
    <citation type="journal article" date="2013" name="Nature">
        <title>Insights into bilaterian evolution from three spiralian genomes.</title>
        <authorList>
            <person name="Simakov O."/>
            <person name="Marletaz F."/>
            <person name="Cho S.J."/>
            <person name="Edsinger-Gonzales E."/>
            <person name="Havlak P."/>
            <person name="Hellsten U."/>
            <person name="Kuo D.H."/>
            <person name="Larsson T."/>
            <person name="Lv J."/>
            <person name="Arendt D."/>
            <person name="Savage R."/>
            <person name="Osoegawa K."/>
            <person name="de Jong P."/>
            <person name="Grimwood J."/>
            <person name="Chapman J.A."/>
            <person name="Shapiro H."/>
            <person name="Aerts A."/>
            <person name="Otillar R.P."/>
            <person name="Terry A.Y."/>
            <person name="Boore J.L."/>
            <person name="Grigoriev I.V."/>
            <person name="Lindberg D.R."/>
            <person name="Seaver E.C."/>
            <person name="Weisblat D.A."/>
            <person name="Putnam N.H."/>
            <person name="Rokhsar D.S."/>
        </authorList>
    </citation>
    <scope>NUCLEOTIDE SEQUENCE</scope>
    <source>
        <strain evidence="6 8">I ESC-2004</strain>
    </source>
</reference>
<reference evidence="7" key="3">
    <citation type="submission" date="2015-06" db="UniProtKB">
        <authorList>
            <consortium name="EnsemblMetazoa"/>
        </authorList>
    </citation>
    <scope>IDENTIFICATION</scope>
</reference>
<dbReference type="Proteomes" id="UP000014760">
    <property type="component" value="Unassembled WGS sequence"/>
</dbReference>
<dbReference type="GO" id="GO:0016323">
    <property type="term" value="C:basolateral plasma membrane"/>
    <property type="evidence" value="ECO:0007669"/>
    <property type="project" value="TreeGrafter"/>
</dbReference>
<dbReference type="InterPro" id="IPR045811">
    <property type="entry name" value="MTP_lip-bd"/>
</dbReference>
<sequence length="172" mass="18406">IFAAGLESLLGEEVEAGQEDVEATAGISLDLLGVSLRPISFFTGQSGLMSAVWNAPSEPVSALQTNLLLQDHSKRLHLSNGLIVEHQLMGAISLDLSGSLSVSLWNKNAKCLIKNSAAVVMTGKTNIITSSFRTGIDFDASSLSRIDFQSDVDFYDGIKSCLQMGRPNVTFK</sequence>
<accession>R7U0F2</accession>
<dbReference type="GO" id="GO:0005794">
    <property type="term" value="C:Golgi apparatus"/>
    <property type="evidence" value="ECO:0007669"/>
    <property type="project" value="TreeGrafter"/>
</dbReference>
<evidence type="ECO:0000313" key="8">
    <source>
        <dbReference type="Proteomes" id="UP000014760"/>
    </source>
</evidence>
<dbReference type="GO" id="GO:0042157">
    <property type="term" value="P:lipoprotein metabolic process"/>
    <property type="evidence" value="ECO:0007669"/>
    <property type="project" value="TreeGrafter"/>
</dbReference>
<reference evidence="8" key="1">
    <citation type="submission" date="2012-12" db="EMBL/GenBank/DDBJ databases">
        <authorList>
            <person name="Hellsten U."/>
            <person name="Grimwood J."/>
            <person name="Chapman J.A."/>
            <person name="Shapiro H."/>
            <person name="Aerts A."/>
            <person name="Otillar R.P."/>
            <person name="Terry A.Y."/>
            <person name="Boore J.L."/>
            <person name="Simakov O."/>
            <person name="Marletaz F."/>
            <person name="Cho S.-J."/>
            <person name="Edsinger-Gonzales E."/>
            <person name="Havlak P."/>
            <person name="Kuo D.-H."/>
            <person name="Larsson T."/>
            <person name="Lv J."/>
            <person name="Arendt D."/>
            <person name="Savage R."/>
            <person name="Osoegawa K."/>
            <person name="de Jong P."/>
            <person name="Lindberg D.R."/>
            <person name="Seaver E.C."/>
            <person name="Weisblat D.A."/>
            <person name="Putnam N.H."/>
            <person name="Grigoriev I.V."/>
            <person name="Rokhsar D.S."/>
        </authorList>
    </citation>
    <scope>NUCLEOTIDE SEQUENCE</scope>
    <source>
        <strain evidence="8">I ESC-2004</strain>
    </source>
</reference>
<evidence type="ECO:0000313" key="6">
    <source>
        <dbReference type="EMBL" id="ELT96685.1"/>
    </source>
</evidence>
<dbReference type="GO" id="GO:0005548">
    <property type="term" value="F:phospholipid transporter activity"/>
    <property type="evidence" value="ECO:0007669"/>
    <property type="project" value="InterPro"/>
</dbReference>
<evidence type="ECO:0000256" key="4">
    <source>
        <dbReference type="ARBA" id="ARBA00022824"/>
    </source>
</evidence>
<feature type="domain" description="MTP large subunit lipid-binding" evidence="5">
    <location>
        <begin position="2"/>
        <end position="170"/>
    </location>
</feature>
<organism evidence="6">
    <name type="scientific">Capitella teleta</name>
    <name type="common">Polychaete worm</name>
    <dbReference type="NCBI Taxonomy" id="283909"/>
    <lineage>
        <taxon>Eukaryota</taxon>
        <taxon>Metazoa</taxon>
        <taxon>Spiralia</taxon>
        <taxon>Lophotrochozoa</taxon>
        <taxon>Annelida</taxon>
        <taxon>Polychaeta</taxon>
        <taxon>Sedentaria</taxon>
        <taxon>Scolecida</taxon>
        <taxon>Capitellidae</taxon>
        <taxon>Capitella</taxon>
    </lineage>
</organism>